<feature type="transmembrane region" description="Helical" evidence="19">
    <location>
        <begin position="327"/>
        <end position="352"/>
    </location>
</feature>
<dbReference type="InterPro" id="IPR002434">
    <property type="entry name" value="Na/ntran_symport_taurine"/>
</dbReference>
<feature type="disulfide bond" evidence="16">
    <location>
        <begin position="162"/>
        <end position="171"/>
    </location>
</feature>
<keyword evidence="8 19" id="KW-1133">Transmembrane helix</keyword>
<keyword evidence="15" id="KW-0479">Metal-binding</keyword>
<feature type="region of interest" description="Disordered" evidence="18">
    <location>
        <begin position="1"/>
        <end position="38"/>
    </location>
</feature>
<keyword evidence="15" id="KW-0915">Sodium</keyword>
<evidence type="ECO:0000256" key="15">
    <source>
        <dbReference type="PIRSR" id="PIRSR600175-1"/>
    </source>
</evidence>
<reference evidence="20" key="2">
    <citation type="submission" date="2025-08" db="UniProtKB">
        <authorList>
            <consortium name="Ensembl"/>
        </authorList>
    </citation>
    <scope>IDENTIFICATION</scope>
</reference>
<dbReference type="GO" id="GO:0042995">
    <property type="term" value="C:cell projection"/>
    <property type="evidence" value="ECO:0007669"/>
    <property type="project" value="TreeGrafter"/>
</dbReference>
<feature type="binding site" evidence="15">
    <location>
        <position position="398"/>
    </location>
    <ligand>
        <name>Na(+)</name>
        <dbReference type="ChEBI" id="CHEBI:29101"/>
        <label>1</label>
    </ligand>
</feature>
<comment type="catalytic activity">
    <reaction evidence="14">
        <text>hypotaurine(out) + chloride(out) + 2 Na(+)(out) = hypotaurine(in) + chloride(in) + 2 Na(+)(in)</text>
        <dbReference type="Rhea" id="RHEA:71243"/>
        <dbReference type="ChEBI" id="CHEBI:17996"/>
        <dbReference type="ChEBI" id="CHEBI:29101"/>
        <dbReference type="ChEBI" id="CHEBI:57853"/>
    </reaction>
    <physiologicalReaction direction="left-to-right" evidence="14">
        <dbReference type="Rhea" id="RHEA:71244"/>
    </physiologicalReaction>
</comment>
<evidence type="ECO:0000256" key="16">
    <source>
        <dbReference type="PIRSR" id="PIRSR600175-2"/>
    </source>
</evidence>
<evidence type="ECO:0000256" key="4">
    <source>
        <dbReference type="ARBA" id="ARBA00022475"/>
    </source>
</evidence>
<dbReference type="GO" id="GO:0005886">
    <property type="term" value="C:plasma membrane"/>
    <property type="evidence" value="ECO:0007669"/>
    <property type="project" value="UniProtKB-SubCell"/>
</dbReference>
<evidence type="ECO:0000256" key="19">
    <source>
        <dbReference type="SAM" id="Phobius"/>
    </source>
</evidence>
<keyword evidence="4" id="KW-1003">Cell membrane</keyword>
<evidence type="ECO:0000313" key="21">
    <source>
        <dbReference type="Proteomes" id="UP000694395"/>
    </source>
</evidence>
<feature type="compositionally biased region" description="Basic and acidic residues" evidence="18">
    <location>
        <begin position="29"/>
        <end position="38"/>
    </location>
</feature>
<comment type="catalytic activity">
    <reaction evidence="11">
        <text>4-aminobutanoate(out) + chloride(out) + 2 Na(+)(out) = 4-aminobutanoate(in) + chloride(in) + 2 Na(+)(in)</text>
        <dbReference type="Rhea" id="RHEA:70687"/>
        <dbReference type="ChEBI" id="CHEBI:17996"/>
        <dbReference type="ChEBI" id="CHEBI:29101"/>
        <dbReference type="ChEBI" id="CHEBI:59888"/>
    </reaction>
    <physiologicalReaction direction="left-to-right" evidence="11">
        <dbReference type="Rhea" id="RHEA:70688"/>
    </physiologicalReaction>
</comment>
<comment type="subcellular location">
    <subcellularLocation>
        <location evidence="1">Cell membrane</location>
        <topology evidence="1">Multi-pass membrane protein</topology>
    </subcellularLocation>
</comment>
<evidence type="ECO:0000256" key="18">
    <source>
        <dbReference type="SAM" id="MobiDB-lite"/>
    </source>
</evidence>
<proteinExistence type="inferred from homology"/>
<reference evidence="20" key="1">
    <citation type="submission" date="2020-07" db="EMBL/GenBank/DDBJ databases">
        <title>A long reads based de novo assembly of the rainbow trout Arlee double haploid line genome.</title>
        <authorList>
            <person name="Gao G."/>
            <person name="Palti Y."/>
        </authorList>
    </citation>
    <scope>NUCLEOTIDE SEQUENCE [LARGE SCALE GENOMIC DNA]</scope>
</reference>
<keyword evidence="7 17" id="KW-0769">Symport</keyword>
<dbReference type="Proteomes" id="UP000694395">
    <property type="component" value="Chromosome 16"/>
</dbReference>
<feature type="binding site" evidence="15">
    <location>
        <position position="402"/>
    </location>
    <ligand>
        <name>Na(+)</name>
        <dbReference type="ChEBI" id="CHEBI:29101"/>
        <label>1</label>
    </ligand>
</feature>
<feature type="compositionally biased region" description="Basic and acidic residues" evidence="18">
    <location>
        <begin position="1"/>
        <end position="18"/>
    </location>
</feature>
<feature type="transmembrane region" description="Helical" evidence="19">
    <location>
        <begin position="50"/>
        <end position="68"/>
    </location>
</feature>
<dbReference type="GO" id="GO:0006836">
    <property type="term" value="P:neurotransmitter transport"/>
    <property type="evidence" value="ECO:0007669"/>
    <property type="project" value="InterPro"/>
</dbReference>
<evidence type="ECO:0000256" key="2">
    <source>
        <dbReference type="ARBA" id="ARBA00006123"/>
    </source>
</evidence>
<keyword evidence="16" id="KW-1015">Disulfide bond</keyword>
<dbReference type="GO" id="GO:0046872">
    <property type="term" value="F:metal ion binding"/>
    <property type="evidence" value="ECO:0007669"/>
    <property type="project" value="UniProtKB-KW"/>
</dbReference>
<feature type="transmembrane region" description="Helical" evidence="19">
    <location>
        <begin position="381"/>
        <end position="400"/>
    </location>
</feature>
<keyword evidence="3 17" id="KW-0813">Transport</keyword>
<dbReference type="SUPFAM" id="SSF161070">
    <property type="entry name" value="SNF-like"/>
    <property type="match status" value="1"/>
</dbReference>
<feature type="binding site" evidence="15">
    <location>
        <position position="63"/>
    </location>
    <ligand>
        <name>Na(+)</name>
        <dbReference type="ChEBI" id="CHEBI:29101"/>
        <label>1</label>
    </ligand>
</feature>
<feature type="transmembrane region" description="Helical" evidence="19">
    <location>
        <begin position="245"/>
        <end position="270"/>
    </location>
</feature>
<evidence type="ECO:0000256" key="1">
    <source>
        <dbReference type="ARBA" id="ARBA00004651"/>
    </source>
</evidence>
<dbReference type="InterPro" id="IPR037272">
    <property type="entry name" value="SNS_sf"/>
</dbReference>
<evidence type="ECO:0000256" key="5">
    <source>
        <dbReference type="ARBA" id="ARBA00022553"/>
    </source>
</evidence>
<keyword evidence="6 17" id="KW-0812">Transmembrane</keyword>
<dbReference type="PROSITE" id="PS50267">
    <property type="entry name" value="NA_NEUROTRAN_SYMP_3"/>
    <property type="match status" value="1"/>
</dbReference>
<dbReference type="GO" id="GO:0005332">
    <property type="term" value="F:gamma-aminobutyric acid:sodium:chloride symporter activity"/>
    <property type="evidence" value="ECO:0007669"/>
    <property type="project" value="TreeGrafter"/>
</dbReference>
<comment type="catalytic activity">
    <reaction evidence="13">
        <text>taurine(out) + chloride(out) + 2 Na(+)(out) = taurine(in) + chloride(in) + 2 Na(+)(in)</text>
        <dbReference type="Rhea" id="RHEA:71223"/>
        <dbReference type="ChEBI" id="CHEBI:17996"/>
        <dbReference type="ChEBI" id="CHEBI:29101"/>
        <dbReference type="ChEBI" id="CHEBI:507393"/>
    </reaction>
    <physiologicalReaction direction="left-to-right" evidence="13">
        <dbReference type="Rhea" id="RHEA:71224"/>
    </physiologicalReaction>
</comment>
<evidence type="ECO:0000256" key="9">
    <source>
        <dbReference type="ARBA" id="ARBA00023136"/>
    </source>
</evidence>
<evidence type="ECO:0000256" key="3">
    <source>
        <dbReference type="ARBA" id="ARBA00022448"/>
    </source>
</evidence>
<feature type="transmembrane region" description="Helical" evidence="19">
    <location>
        <begin position="122"/>
        <end position="150"/>
    </location>
</feature>
<dbReference type="PROSITE" id="PS00754">
    <property type="entry name" value="NA_NEUROTRAN_SYMP_2"/>
    <property type="match status" value="1"/>
</dbReference>
<feature type="transmembrane region" description="Helical" evidence="19">
    <location>
        <begin position="290"/>
        <end position="315"/>
    </location>
</feature>
<feature type="transmembrane region" description="Helical" evidence="19">
    <location>
        <begin position="218"/>
        <end position="236"/>
    </location>
</feature>
<dbReference type="PROSITE" id="PS00610">
    <property type="entry name" value="NA_NEUROTRAN_SYMP_1"/>
    <property type="match status" value="1"/>
</dbReference>
<feature type="transmembrane region" description="Helical" evidence="19">
    <location>
        <begin position="430"/>
        <end position="448"/>
    </location>
</feature>
<organism evidence="20 21">
    <name type="scientific">Oncorhynchus mykiss</name>
    <name type="common">Rainbow trout</name>
    <name type="synonym">Salmo gairdneri</name>
    <dbReference type="NCBI Taxonomy" id="8022"/>
    <lineage>
        <taxon>Eukaryota</taxon>
        <taxon>Metazoa</taxon>
        <taxon>Chordata</taxon>
        <taxon>Craniata</taxon>
        <taxon>Vertebrata</taxon>
        <taxon>Euteleostomi</taxon>
        <taxon>Actinopterygii</taxon>
        <taxon>Neopterygii</taxon>
        <taxon>Teleostei</taxon>
        <taxon>Protacanthopterygii</taxon>
        <taxon>Salmoniformes</taxon>
        <taxon>Salmonidae</taxon>
        <taxon>Salmoninae</taxon>
        <taxon>Oncorhynchus</taxon>
    </lineage>
</organism>
<evidence type="ECO:0000256" key="7">
    <source>
        <dbReference type="ARBA" id="ARBA00022847"/>
    </source>
</evidence>
<dbReference type="Pfam" id="PF00209">
    <property type="entry name" value="SNF"/>
    <property type="match status" value="2"/>
</dbReference>
<dbReference type="GO" id="GO:0005369">
    <property type="term" value="F:taurine:sodium symporter activity"/>
    <property type="evidence" value="ECO:0007669"/>
    <property type="project" value="InterPro"/>
</dbReference>
<protein>
    <recommendedName>
        <fullName evidence="17">Transporter</fullName>
    </recommendedName>
</protein>
<reference evidence="20" key="3">
    <citation type="submission" date="2025-09" db="UniProtKB">
        <authorList>
            <consortium name="Ensembl"/>
        </authorList>
    </citation>
    <scope>IDENTIFICATION</scope>
</reference>
<evidence type="ECO:0000256" key="6">
    <source>
        <dbReference type="ARBA" id="ARBA00022692"/>
    </source>
</evidence>
<feature type="transmembrane region" description="Helical" evidence="19">
    <location>
        <begin position="567"/>
        <end position="589"/>
    </location>
</feature>
<dbReference type="AlphaFoldDB" id="A0A8C7VSB2"/>
<dbReference type="PRINTS" id="PR01200">
    <property type="entry name" value="TAUTRANSPORT"/>
</dbReference>
<keyword evidence="9 19" id="KW-0472">Membrane</keyword>
<dbReference type="Ensembl" id="ENSOMYT00000047494.2">
    <property type="protein sequence ID" value="ENSOMYP00000043579.2"/>
    <property type="gene ID" value="ENSOMYG00000019880.2"/>
</dbReference>
<dbReference type="PANTHER" id="PTHR11616:SF141">
    <property type="entry name" value="SODIUM- AND CHLORIDE-DEPENDENT TAURINE TRANSPORTER"/>
    <property type="match status" value="1"/>
</dbReference>
<evidence type="ECO:0000256" key="8">
    <source>
        <dbReference type="ARBA" id="ARBA00022989"/>
    </source>
</evidence>
<keyword evidence="21" id="KW-1185">Reference proteome</keyword>
<feature type="transmembrane region" description="Helical" evidence="19">
    <location>
        <begin position="460"/>
        <end position="483"/>
    </location>
</feature>
<feature type="binding site" evidence="15">
    <location>
        <position position="59"/>
    </location>
    <ligand>
        <name>Na(+)</name>
        <dbReference type="ChEBI" id="CHEBI:29101"/>
        <label>1</label>
    </ligand>
</feature>
<feature type="binding site" evidence="15">
    <location>
        <position position="301"/>
    </location>
    <ligand>
        <name>Na(+)</name>
        <dbReference type="ChEBI" id="CHEBI:29101"/>
        <label>1</label>
    </ligand>
</feature>
<evidence type="ECO:0000256" key="14">
    <source>
        <dbReference type="ARBA" id="ARBA00049351"/>
    </source>
</evidence>
<evidence type="ECO:0000256" key="12">
    <source>
        <dbReference type="ARBA" id="ARBA00034027"/>
    </source>
</evidence>
<accession>A0A8C7VSB2</accession>
<evidence type="ECO:0000313" key="20">
    <source>
        <dbReference type="Ensembl" id="ENSOMYP00000043579.2"/>
    </source>
</evidence>
<feature type="binding site" evidence="15">
    <location>
        <position position="56"/>
    </location>
    <ligand>
        <name>Na(+)</name>
        <dbReference type="ChEBI" id="CHEBI:29101"/>
        <label>1</label>
    </ligand>
</feature>
<comment type="similarity">
    <text evidence="2">Belongs to the sodium:neurotransmitter symporter (SNF) (TC 2.A.22) family. SLC6A6 subfamily.</text>
</comment>
<name>A0A8C7VSB2_ONCMY</name>
<comment type="catalytic activity">
    <reaction evidence="12">
        <text>beta-alanine(out) + chloride(out) + 2 Na(+)(out) = beta-alanine(in) + chloride(in) + 2 Na(+)(in)</text>
        <dbReference type="Rhea" id="RHEA:71247"/>
        <dbReference type="ChEBI" id="CHEBI:17996"/>
        <dbReference type="ChEBI" id="CHEBI:29101"/>
        <dbReference type="ChEBI" id="CHEBI:57966"/>
    </reaction>
    <physiologicalReaction direction="left-to-right" evidence="12">
        <dbReference type="Rhea" id="RHEA:71248"/>
    </physiologicalReaction>
</comment>
<dbReference type="GeneTree" id="ENSGT00940000154583"/>
<evidence type="ECO:0000256" key="11">
    <source>
        <dbReference type="ARBA" id="ARBA00033998"/>
    </source>
</evidence>
<keyword evidence="5" id="KW-0597">Phosphoprotein</keyword>
<evidence type="ECO:0000256" key="10">
    <source>
        <dbReference type="ARBA" id="ARBA00023180"/>
    </source>
</evidence>
<feature type="binding site" evidence="15">
    <location>
        <position position="401"/>
    </location>
    <ligand>
        <name>Na(+)</name>
        <dbReference type="ChEBI" id="CHEBI:29101"/>
        <label>1</label>
    </ligand>
</feature>
<feature type="binding site" evidence="15">
    <location>
        <position position="333"/>
    </location>
    <ligand>
        <name>Na(+)</name>
        <dbReference type="ChEBI" id="CHEBI:29101"/>
        <label>1</label>
    </ligand>
</feature>
<dbReference type="PRINTS" id="PR00176">
    <property type="entry name" value="NANEUSMPORT"/>
</dbReference>
<feature type="transmembrane region" description="Helical" evidence="19">
    <location>
        <begin position="80"/>
        <end position="101"/>
    </location>
</feature>
<keyword evidence="10" id="KW-0325">Glycoprotein</keyword>
<sequence>MAQKEKLQCLKDFHKDTLKPSPGKSPGTRPEDEAEGKPIQREKWASKLDFILSVAGGFVGLGNVWRFPYLCYKNGGGAFLIPYTIFLFGGGLPVFFLEVALGQYTSEGGITCWEKLCPIFTGIGYASIVIVSLLNIYYIVILAWGLYYLFQCFQPELPWAKCNQPWNTDRCVEDTVRKNKTLMLAANITNFTSPVTEFWERNVLSISSGIDDIGPLKWDLALCLLAVWIVCFFCIWKGVKSTGKVVYITATFPFVMLIVLLVRGVTLPGASEGIKFYLYPNLTRLQDPEVWIDAGTQIFFSYAICLGAMTSLGSYNKYKYNCYRDCLLLGGLNSGTSFVSGFAIFSVLGFMAQEQGVDIADVAESGPGLAFIAYPKAVSMMPYPTFWAILFFIMLLLLGLDSQFVEVEGQITSLVDLYPAALRTGYRREIFIAVMCCISYLLGLTMVTKGGMYVFQLFDYYAASGVCLLWVAFFECIAVAWVYGADNFYDAIEDMIGYRPNPWMKWSWTFITPVLCAVSIQQPNTVNVSVRDHVLNHFSCCSQGCFIFSLVKYKPLTYNKVYEYPDWSIGLGWSLALASMICIPMVMVIKILQSDGPLIEGSELTQPLDPNGNNGLINPTHTIVETMM</sequence>
<dbReference type="PANTHER" id="PTHR11616">
    <property type="entry name" value="SODIUM/CHLORIDE DEPENDENT TRANSPORTER"/>
    <property type="match status" value="1"/>
</dbReference>
<dbReference type="InterPro" id="IPR000175">
    <property type="entry name" value="Na/ntran_symport"/>
</dbReference>
<evidence type="ECO:0000256" key="17">
    <source>
        <dbReference type="RuleBase" id="RU003732"/>
    </source>
</evidence>
<evidence type="ECO:0000256" key="13">
    <source>
        <dbReference type="ARBA" id="ARBA00049062"/>
    </source>
</evidence>